<sequence length="317" mass="35700">MSNLKIPEKHFHLLLNTLADKLFKNEGFRYVSKIKCDGNGPTDYTYEVGYDPNDLEFKDKVPEKVYFKEIDDSYDDNLFVCTKLLEVNKIIPDSTCSKIDNEISGEKILGGGGIKINPQTIGITTLAVVFKDDLTDRLFGLTCSHGLRDESPIFYSQKTKTKYKHIGKVYYKNPSTNMDYAIIEIFPNSIGDVNEGVLLYTNNDEIQQNIIHHKEGTPVRKYGVITQGTSGTIDSEDVSYKYKGKLLKGNYMVKGNSPCHFFADEGDSGSLVINDELKPVGIIVQIQANKSIVLPLINIIEHINENTSQKIELIFNH</sequence>
<name>A0ABW5LU50_9FLAO</name>
<evidence type="ECO:0000313" key="2">
    <source>
        <dbReference type="Proteomes" id="UP001597508"/>
    </source>
</evidence>
<dbReference type="Pfam" id="PF08192">
    <property type="entry name" value="Peptidase_S64"/>
    <property type="match status" value="1"/>
</dbReference>
<protein>
    <recommendedName>
        <fullName evidence="3">Serine protease</fullName>
    </recommendedName>
</protein>
<dbReference type="InterPro" id="IPR009003">
    <property type="entry name" value="Peptidase_S1_PA"/>
</dbReference>
<dbReference type="Gene3D" id="2.40.10.10">
    <property type="entry name" value="Trypsin-like serine proteases"/>
    <property type="match status" value="2"/>
</dbReference>
<dbReference type="InterPro" id="IPR043504">
    <property type="entry name" value="Peptidase_S1_PA_chymotrypsin"/>
</dbReference>
<dbReference type="InterPro" id="IPR012985">
    <property type="entry name" value="Peptidase_S64_Ssy5"/>
</dbReference>
<comment type="caution">
    <text evidence="1">The sequence shown here is derived from an EMBL/GenBank/DDBJ whole genome shotgun (WGS) entry which is preliminary data.</text>
</comment>
<evidence type="ECO:0000313" key="1">
    <source>
        <dbReference type="EMBL" id="MFD2567754.1"/>
    </source>
</evidence>
<dbReference type="EMBL" id="JBHULH010000004">
    <property type="protein sequence ID" value="MFD2567754.1"/>
    <property type="molecule type" value="Genomic_DNA"/>
</dbReference>
<dbReference type="Proteomes" id="UP001597508">
    <property type="component" value="Unassembled WGS sequence"/>
</dbReference>
<dbReference type="RefSeq" id="WP_379666460.1">
    <property type="nucleotide sequence ID" value="NZ_JBHULH010000004.1"/>
</dbReference>
<organism evidence="1 2">
    <name type="scientific">Pseudotenacibaculum haliotis</name>
    <dbReference type="NCBI Taxonomy" id="1862138"/>
    <lineage>
        <taxon>Bacteria</taxon>
        <taxon>Pseudomonadati</taxon>
        <taxon>Bacteroidota</taxon>
        <taxon>Flavobacteriia</taxon>
        <taxon>Flavobacteriales</taxon>
        <taxon>Flavobacteriaceae</taxon>
        <taxon>Pseudotenacibaculum</taxon>
    </lineage>
</organism>
<evidence type="ECO:0008006" key="3">
    <source>
        <dbReference type="Google" id="ProtNLM"/>
    </source>
</evidence>
<keyword evidence="2" id="KW-1185">Reference proteome</keyword>
<proteinExistence type="predicted"/>
<dbReference type="SUPFAM" id="SSF50494">
    <property type="entry name" value="Trypsin-like serine proteases"/>
    <property type="match status" value="1"/>
</dbReference>
<gene>
    <name evidence="1" type="ORF">ACFSRZ_10250</name>
</gene>
<accession>A0ABW5LU50</accession>
<reference evidence="2" key="1">
    <citation type="journal article" date="2019" name="Int. J. Syst. Evol. Microbiol.">
        <title>The Global Catalogue of Microorganisms (GCM) 10K type strain sequencing project: providing services to taxonomists for standard genome sequencing and annotation.</title>
        <authorList>
            <consortium name="The Broad Institute Genomics Platform"/>
            <consortium name="The Broad Institute Genome Sequencing Center for Infectious Disease"/>
            <person name="Wu L."/>
            <person name="Ma J."/>
        </authorList>
    </citation>
    <scope>NUCLEOTIDE SEQUENCE [LARGE SCALE GENOMIC DNA]</scope>
    <source>
        <strain evidence="2">KCTC 52127</strain>
    </source>
</reference>